<dbReference type="EMBL" id="JAJJMB010003267">
    <property type="protein sequence ID" value="KAI3948431.1"/>
    <property type="molecule type" value="Genomic_DNA"/>
</dbReference>
<evidence type="ECO:0000313" key="2">
    <source>
        <dbReference type="Proteomes" id="UP001202328"/>
    </source>
</evidence>
<proteinExistence type="predicted"/>
<comment type="caution">
    <text evidence="1">The sequence shown here is derived from an EMBL/GenBank/DDBJ whole genome shotgun (WGS) entry which is preliminary data.</text>
</comment>
<keyword evidence="2" id="KW-1185">Reference proteome</keyword>
<organism evidence="1 2">
    <name type="scientific">Papaver atlanticum</name>
    <dbReference type="NCBI Taxonomy" id="357466"/>
    <lineage>
        <taxon>Eukaryota</taxon>
        <taxon>Viridiplantae</taxon>
        <taxon>Streptophyta</taxon>
        <taxon>Embryophyta</taxon>
        <taxon>Tracheophyta</taxon>
        <taxon>Spermatophyta</taxon>
        <taxon>Magnoliopsida</taxon>
        <taxon>Ranunculales</taxon>
        <taxon>Papaveraceae</taxon>
        <taxon>Papaveroideae</taxon>
        <taxon>Papaver</taxon>
    </lineage>
</organism>
<evidence type="ECO:0000313" key="1">
    <source>
        <dbReference type="EMBL" id="KAI3948431.1"/>
    </source>
</evidence>
<name>A0AAD4XTT6_9MAGN</name>
<reference evidence="1" key="1">
    <citation type="submission" date="2022-04" db="EMBL/GenBank/DDBJ databases">
        <title>A functionally conserved STORR gene fusion in Papaver species that diverged 16.8 million years ago.</title>
        <authorList>
            <person name="Catania T."/>
        </authorList>
    </citation>
    <scope>NUCLEOTIDE SEQUENCE</scope>
    <source>
        <strain evidence="1">S-188037</strain>
    </source>
</reference>
<protein>
    <submittedName>
        <fullName evidence="1">Uncharacterized protein</fullName>
    </submittedName>
</protein>
<feature type="non-terminal residue" evidence="1">
    <location>
        <position position="70"/>
    </location>
</feature>
<accession>A0AAD4XTT6</accession>
<gene>
    <name evidence="1" type="ORF">MKW98_019181</name>
</gene>
<sequence length="70" mass="8302">EKNRANGHCTVRDLTLHILRPSKYQSEGDDNMRLFWQLTSTYKSLLPDYRVQNPDLIFLCTLGHFVFQIF</sequence>
<dbReference type="AlphaFoldDB" id="A0AAD4XTT6"/>
<dbReference type="Proteomes" id="UP001202328">
    <property type="component" value="Unassembled WGS sequence"/>
</dbReference>